<name>A0A9P4L826_9PLEO</name>
<dbReference type="EMBL" id="ML976616">
    <property type="protein sequence ID" value="KAF1845585.1"/>
    <property type="molecule type" value="Genomic_DNA"/>
</dbReference>
<evidence type="ECO:0000313" key="1">
    <source>
        <dbReference type="EMBL" id="KAF1845585.1"/>
    </source>
</evidence>
<evidence type="ECO:0000313" key="2">
    <source>
        <dbReference type="Proteomes" id="UP000800039"/>
    </source>
</evidence>
<dbReference type="AlphaFoldDB" id="A0A9P4L826"/>
<dbReference type="RefSeq" id="XP_040788148.1">
    <property type="nucleotide sequence ID" value="XM_040936889.1"/>
</dbReference>
<dbReference type="GeneID" id="63854139"/>
<accession>A0A9P4L826</accession>
<proteinExistence type="predicted"/>
<protein>
    <submittedName>
        <fullName evidence="1">Uncharacterized protein</fullName>
    </submittedName>
</protein>
<gene>
    <name evidence="1" type="ORF">K460DRAFT_405835</name>
</gene>
<keyword evidence="2" id="KW-1185">Reference proteome</keyword>
<dbReference type="Proteomes" id="UP000800039">
    <property type="component" value="Unassembled WGS sequence"/>
</dbReference>
<sequence>MNTIPLFLTPFAAGVQSCRHRIVLRRAESHLLKAVALYYPIVDQVKPTLSEEQQAFLSTKIMLVQHAIDELEQHAALHPSTSIKPRLKVAKRALRLVQRLLEDDPE</sequence>
<comment type="caution">
    <text evidence="1">The sequence shown here is derived from an EMBL/GenBank/DDBJ whole genome shotgun (WGS) entry which is preliminary data.</text>
</comment>
<reference evidence="1" key="1">
    <citation type="submission" date="2020-01" db="EMBL/GenBank/DDBJ databases">
        <authorList>
            <consortium name="DOE Joint Genome Institute"/>
            <person name="Haridas S."/>
            <person name="Albert R."/>
            <person name="Binder M."/>
            <person name="Bloem J."/>
            <person name="Labutti K."/>
            <person name="Salamov A."/>
            <person name="Andreopoulos B."/>
            <person name="Baker S.E."/>
            <person name="Barry K."/>
            <person name="Bills G."/>
            <person name="Bluhm B.H."/>
            <person name="Cannon C."/>
            <person name="Castanera R."/>
            <person name="Culley D.E."/>
            <person name="Daum C."/>
            <person name="Ezra D."/>
            <person name="Gonzalez J.B."/>
            <person name="Henrissat B."/>
            <person name="Kuo A."/>
            <person name="Liang C."/>
            <person name="Lipzen A."/>
            <person name="Lutzoni F."/>
            <person name="Magnuson J."/>
            <person name="Mondo S."/>
            <person name="Nolan M."/>
            <person name="Ohm R."/>
            <person name="Pangilinan J."/>
            <person name="Park H.-J."/>
            <person name="Ramirez L."/>
            <person name="Alfaro M."/>
            <person name="Sun H."/>
            <person name="Tritt A."/>
            <person name="Yoshinaga Y."/>
            <person name="Zwiers L.-H."/>
            <person name="Turgeon B.G."/>
            <person name="Goodwin S.B."/>
            <person name="Spatafora J.W."/>
            <person name="Crous P.W."/>
            <person name="Grigoriev I.V."/>
        </authorList>
    </citation>
    <scope>NUCLEOTIDE SEQUENCE</scope>
    <source>
        <strain evidence="1">CBS 394.84</strain>
    </source>
</reference>
<organism evidence="1 2">
    <name type="scientific">Cucurbitaria berberidis CBS 394.84</name>
    <dbReference type="NCBI Taxonomy" id="1168544"/>
    <lineage>
        <taxon>Eukaryota</taxon>
        <taxon>Fungi</taxon>
        <taxon>Dikarya</taxon>
        <taxon>Ascomycota</taxon>
        <taxon>Pezizomycotina</taxon>
        <taxon>Dothideomycetes</taxon>
        <taxon>Pleosporomycetidae</taxon>
        <taxon>Pleosporales</taxon>
        <taxon>Pleosporineae</taxon>
        <taxon>Cucurbitariaceae</taxon>
        <taxon>Cucurbitaria</taxon>
    </lineage>
</organism>